<accession>A0A8J2KTC4</accession>
<feature type="region of interest" description="Disordered" evidence="1">
    <location>
        <begin position="1"/>
        <end position="55"/>
    </location>
</feature>
<sequence length="117" mass="13510">MRDRNPKRSLKTSALTETMNNSENIVQLTEYKPSHNNSFSDNMGTETTPLYSQDQQPTKILAAAKDGDVRELEKLLLEKKESVRKNFVYPRDWKYTFDHLIRPDKDGRTALHLAASI</sequence>
<keyword evidence="3" id="KW-1185">Reference proteome</keyword>
<proteinExistence type="predicted"/>
<name>A0A8J2KTC4_9HEXA</name>
<dbReference type="EMBL" id="CAJVCH010427694">
    <property type="protein sequence ID" value="CAG7818679.1"/>
    <property type="molecule type" value="Genomic_DNA"/>
</dbReference>
<dbReference type="AlphaFoldDB" id="A0A8J2KTC4"/>
<evidence type="ECO:0000256" key="1">
    <source>
        <dbReference type="SAM" id="MobiDB-lite"/>
    </source>
</evidence>
<feature type="compositionally biased region" description="Polar residues" evidence="1">
    <location>
        <begin position="11"/>
        <end position="27"/>
    </location>
</feature>
<feature type="compositionally biased region" description="Polar residues" evidence="1">
    <location>
        <begin position="34"/>
        <end position="55"/>
    </location>
</feature>
<protein>
    <submittedName>
        <fullName evidence="2">Uncharacterized protein</fullName>
    </submittedName>
</protein>
<evidence type="ECO:0000313" key="3">
    <source>
        <dbReference type="Proteomes" id="UP000708208"/>
    </source>
</evidence>
<comment type="caution">
    <text evidence="2">The sequence shown here is derived from an EMBL/GenBank/DDBJ whole genome shotgun (WGS) entry which is preliminary data.</text>
</comment>
<organism evidence="2 3">
    <name type="scientific">Allacma fusca</name>
    <dbReference type="NCBI Taxonomy" id="39272"/>
    <lineage>
        <taxon>Eukaryota</taxon>
        <taxon>Metazoa</taxon>
        <taxon>Ecdysozoa</taxon>
        <taxon>Arthropoda</taxon>
        <taxon>Hexapoda</taxon>
        <taxon>Collembola</taxon>
        <taxon>Symphypleona</taxon>
        <taxon>Sminthuridae</taxon>
        <taxon>Allacma</taxon>
    </lineage>
</organism>
<reference evidence="2" key="1">
    <citation type="submission" date="2021-06" db="EMBL/GenBank/DDBJ databases">
        <authorList>
            <person name="Hodson N. C."/>
            <person name="Mongue J. A."/>
            <person name="Jaron S. K."/>
        </authorList>
    </citation>
    <scope>NUCLEOTIDE SEQUENCE</scope>
</reference>
<evidence type="ECO:0000313" key="2">
    <source>
        <dbReference type="EMBL" id="CAG7818679.1"/>
    </source>
</evidence>
<dbReference type="Proteomes" id="UP000708208">
    <property type="component" value="Unassembled WGS sequence"/>
</dbReference>
<gene>
    <name evidence="2" type="ORF">AFUS01_LOCUS29166</name>
</gene>
<feature type="non-terminal residue" evidence="2">
    <location>
        <position position="1"/>
    </location>
</feature>